<sequence>MNLNPTIDLFLQHFNNLLTRFILIIRGLGEVVIDALNQTQKKELPGIHPPIPLLPAVLKKIKEEYVMAIIIAPLWLGHIWYTEVVNENVQSLMLGWSNEILNSGTPLIKKNLKLPSGQICCFLMDQRPEREEDSQERSQDHQIYPGEQKI</sequence>
<dbReference type="Proteomes" id="UP000324800">
    <property type="component" value="Unassembled WGS sequence"/>
</dbReference>
<protein>
    <submittedName>
        <fullName evidence="2">Uncharacterized protein</fullName>
    </submittedName>
</protein>
<dbReference type="EMBL" id="SNRW01020197">
    <property type="protein sequence ID" value="KAA6365699.1"/>
    <property type="molecule type" value="Genomic_DNA"/>
</dbReference>
<comment type="caution">
    <text evidence="2">The sequence shown here is derived from an EMBL/GenBank/DDBJ whole genome shotgun (WGS) entry which is preliminary data.</text>
</comment>
<feature type="region of interest" description="Disordered" evidence="1">
    <location>
        <begin position="129"/>
        <end position="150"/>
    </location>
</feature>
<evidence type="ECO:0000313" key="3">
    <source>
        <dbReference type="Proteomes" id="UP000324800"/>
    </source>
</evidence>
<gene>
    <name evidence="2" type="ORF">EZS28_038775</name>
</gene>
<proteinExistence type="predicted"/>
<dbReference type="AlphaFoldDB" id="A0A5J4U5P3"/>
<accession>A0A5J4U5P3</accession>
<name>A0A5J4U5P3_9EUKA</name>
<reference evidence="2 3" key="1">
    <citation type="submission" date="2019-03" db="EMBL/GenBank/DDBJ databases">
        <title>Single cell metagenomics reveals metabolic interactions within the superorganism composed of flagellate Streblomastix strix and complex community of Bacteroidetes bacteria on its surface.</title>
        <authorList>
            <person name="Treitli S.C."/>
            <person name="Kolisko M."/>
            <person name="Husnik F."/>
            <person name="Keeling P."/>
            <person name="Hampl V."/>
        </authorList>
    </citation>
    <scope>NUCLEOTIDE SEQUENCE [LARGE SCALE GENOMIC DNA]</scope>
    <source>
        <strain evidence="2">ST1C</strain>
    </source>
</reference>
<evidence type="ECO:0000256" key="1">
    <source>
        <dbReference type="SAM" id="MobiDB-lite"/>
    </source>
</evidence>
<feature type="compositionally biased region" description="Basic and acidic residues" evidence="1">
    <location>
        <begin position="129"/>
        <end position="140"/>
    </location>
</feature>
<dbReference type="OrthoDB" id="6083831at2759"/>
<evidence type="ECO:0000313" key="2">
    <source>
        <dbReference type="EMBL" id="KAA6365699.1"/>
    </source>
</evidence>
<organism evidence="2 3">
    <name type="scientific">Streblomastix strix</name>
    <dbReference type="NCBI Taxonomy" id="222440"/>
    <lineage>
        <taxon>Eukaryota</taxon>
        <taxon>Metamonada</taxon>
        <taxon>Preaxostyla</taxon>
        <taxon>Oxymonadida</taxon>
        <taxon>Streblomastigidae</taxon>
        <taxon>Streblomastix</taxon>
    </lineage>
</organism>